<sequence>MRLLPVLAVLGHLALVSAFALRWRTWWELTATGDAGAALVLVTVLAGVLGGIRTTVAVVLSGLAWGLSLVSATAASAVGRCAFRVSPALLRGSLLLPTAAVIALGVGSPANAVIPSPAWPTSGFTAPHQSEPREPAPPTHGVPSPAWPVTGATVPSVDPEAEAADRVPTDDDAPASPAAPEVTVHTVTRGESLWSIARERGAHGVQHTAAAVDALHRANAEVVGADPDLLLPGAVLTIPTDLASHSGTGPAPDGARS</sequence>
<evidence type="ECO:0000256" key="2">
    <source>
        <dbReference type="SAM" id="Phobius"/>
    </source>
</evidence>
<keyword evidence="2" id="KW-0472">Membrane</keyword>
<reference evidence="5" key="1">
    <citation type="journal article" date="2019" name="Int. J. Syst. Evol. Microbiol.">
        <title>The Global Catalogue of Microorganisms (GCM) 10K type strain sequencing project: providing services to taxonomists for standard genome sequencing and annotation.</title>
        <authorList>
            <consortium name="The Broad Institute Genomics Platform"/>
            <consortium name="The Broad Institute Genome Sequencing Center for Infectious Disease"/>
            <person name="Wu L."/>
            <person name="Ma J."/>
        </authorList>
    </citation>
    <scope>NUCLEOTIDE SEQUENCE [LARGE SCALE GENOMIC DNA]</scope>
    <source>
        <strain evidence="5">JCM 14546</strain>
    </source>
</reference>
<dbReference type="InterPro" id="IPR018392">
    <property type="entry name" value="LysM"/>
</dbReference>
<name>A0ABP5EUC5_9MICO</name>
<proteinExistence type="predicted"/>
<comment type="caution">
    <text evidence="4">The sequence shown here is derived from an EMBL/GenBank/DDBJ whole genome shotgun (WGS) entry which is preliminary data.</text>
</comment>
<dbReference type="Pfam" id="PF01476">
    <property type="entry name" value="LysM"/>
    <property type="match status" value="1"/>
</dbReference>
<dbReference type="CDD" id="cd00118">
    <property type="entry name" value="LysM"/>
    <property type="match status" value="1"/>
</dbReference>
<dbReference type="SUPFAM" id="SSF54106">
    <property type="entry name" value="LysM domain"/>
    <property type="match status" value="1"/>
</dbReference>
<evidence type="ECO:0000313" key="4">
    <source>
        <dbReference type="EMBL" id="GAA2008108.1"/>
    </source>
</evidence>
<dbReference type="InterPro" id="IPR036779">
    <property type="entry name" value="LysM_dom_sf"/>
</dbReference>
<evidence type="ECO:0000313" key="5">
    <source>
        <dbReference type="Proteomes" id="UP001500755"/>
    </source>
</evidence>
<dbReference type="Gene3D" id="3.10.350.10">
    <property type="entry name" value="LysM domain"/>
    <property type="match status" value="1"/>
</dbReference>
<keyword evidence="2" id="KW-0812">Transmembrane</keyword>
<feature type="transmembrane region" description="Helical" evidence="2">
    <location>
        <begin position="88"/>
        <end position="107"/>
    </location>
</feature>
<protein>
    <recommendedName>
        <fullName evidence="3">LysM domain-containing protein</fullName>
    </recommendedName>
</protein>
<feature type="transmembrane region" description="Helical" evidence="2">
    <location>
        <begin position="36"/>
        <end position="67"/>
    </location>
</feature>
<accession>A0ABP5EUC5</accession>
<feature type="region of interest" description="Disordered" evidence="1">
    <location>
        <begin position="122"/>
        <end position="185"/>
    </location>
</feature>
<organism evidence="4 5">
    <name type="scientific">Brevibacterium samyangense</name>
    <dbReference type="NCBI Taxonomy" id="366888"/>
    <lineage>
        <taxon>Bacteria</taxon>
        <taxon>Bacillati</taxon>
        <taxon>Actinomycetota</taxon>
        <taxon>Actinomycetes</taxon>
        <taxon>Micrococcales</taxon>
        <taxon>Brevibacteriaceae</taxon>
        <taxon>Brevibacterium</taxon>
    </lineage>
</organism>
<dbReference type="Proteomes" id="UP001500755">
    <property type="component" value="Unassembled WGS sequence"/>
</dbReference>
<feature type="domain" description="LysM" evidence="3">
    <location>
        <begin position="183"/>
        <end position="238"/>
    </location>
</feature>
<dbReference type="EMBL" id="BAAANO010000016">
    <property type="protein sequence ID" value="GAA2008108.1"/>
    <property type="molecule type" value="Genomic_DNA"/>
</dbReference>
<gene>
    <name evidence="4" type="ORF">GCM10009755_18170</name>
</gene>
<dbReference type="SMART" id="SM00257">
    <property type="entry name" value="LysM"/>
    <property type="match status" value="1"/>
</dbReference>
<dbReference type="PROSITE" id="PS51782">
    <property type="entry name" value="LYSM"/>
    <property type="match status" value="1"/>
</dbReference>
<evidence type="ECO:0000256" key="1">
    <source>
        <dbReference type="SAM" id="MobiDB-lite"/>
    </source>
</evidence>
<evidence type="ECO:0000259" key="3">
    <source>
        <dbReference type="PROSITE" id="PS51782"/>
    </source>
</evidence>
<dbReference type="RefSeq" id="WP_344308975.1">
    <property type="nucleotide sequence ID" value="NZ_BAAANO010000016.1"/>
</dbReference>
<keyword evidence="5" id="KW-1185">Reference proteome</keyword>
<keyword evidence="2" id="KW-1133">Transmembrane helix</keyword>